<evidence type="ECO:0000256" key="7">
    <source>
        <dbReference type="ARBA" id="ARBA00022840"/>
    </source>
</evidence>
<feature type="compositionally biased region" description="Polar residues" evidence="11">
    <location>
        <begin position="283"/>
        <end position="298"/>
    </location>
</feature>
<keyword evidence="2" id="KW-0723">Serine/threonine-protein kinase</keyword>
<comment type="caution">
    <text evidence="13">The sequence shown here is derived from an EMBL/GenBank/DDBJ whole genome shotgun (WGS) entry which is preliminary data.</text>
</comment>
<keyword evidence="5" id="KW-0418">Kinase</keyword>
<evidence type="ECO:0000313" key="13">
    <source>
        <dbReference type="EMBL" id="KAK7381807.1"/>
    </source>
</evidence>
<gene>
    <name evidence="13" type="ORF">VNO80_00354</name>
</gene>
<dbReference type="Gene3D" id="1.10.510.10">
    <property type="entry name" value="Transferase(Phosphotransferase) domain 1"/>
    <property type="match status" value="1"/>
</dbReference>
<dbReference type="SUPFAM" id="SSF56112">
    <property type="entry name" value="Protein kinase-like (PK-like)"/>
    <property type="match status" value="1"/>
</dbReference>
<keyword evidence="4" id="KW-0547">Nucleotide-binding</keyword>
<evidence type="ECO:0000256" key="5">
    <source>
        <dbReference type="ARBA" id="ARBA00022777"/>
    </source>
</evidence>
<evidence type="ECO:0000256" key="1">
    <source>
        <dbReference type="ARBA" id="ARBA00000900"/>
    </source>
</evidence>
<dbReference type="Gene3D" id="3.30.200.20">
    <property type="entry name" value="Phosphorylase Kinase, domain 1"/>
    <property type="match status" value="1"/>
</dbReference>
<sequence length="723" mass="81225">MFATQAPSTSLVVGKDSTVIAVSGGRHSNGAVKWAVEHLLKKNSSCILLHVRTRTMLTPEISDVPKNGRPPTEEELHQFFLPFRGFCARKGITTKELVLHDLDVSNALLAFVVENCISTLVVGAATSSWSSILRRFNKDDVSASLAKFLPDTCSLYVTSKGKVQHIRPSGHHAHHHRQQHVEATPTKSLKDIVNLLENDPLVHPHKNPTNNQVAFEDIERKLSKDTIKQQSNKLWEYLNEIKDATLTIQYKSNEDINSPKGPIEYPPSQSSSTNNSPGNSDSTGQSLGLPLTNTLNPKNISSVKEQVNFDMQMRKLRLELEKTTEKYGMACKEAVLATQKAMELEKFRLEKERDIEEVKLAQESALALAEAERQKTKLAIESAEMSKHLARMETQKRKEIELKVKHEEEEAIKALHEVIYNNIPYRRYTIEDIEVATNKFDNTLKIGEGGYGPVFKGVLDHTVVAIKAMRPDINYAEKQFQQEVIVLSTIRHPNMVLLLGACPEFGCLVYDYMVNGSLEDRLFQKDNTPPIPWKTRFKIASEIATGLLFLHQTKPEPLVHRDLKPANILLDKNYVSKISDVGLARLVPPSVANKTTQYRLTGAAGTFCYIDPEYQQTGLLGVKSDIYSLGVVLLQIITGKPPMGLSHLVEKALLSNTLSEVLDQSVTDWPMEETSSFAKLALKCCELRKRDRPDLGTIVLPELNRIWSLWDDENKHPLSNYMV</sequence>
<dbReference type="EMBL" id="JAYMYR010000001">
    <property type="protein sequence ID" value="KAK7381807.1"/>
    <property type="molecule type" value="Genomic_DNA"/>
</dbReference>
<keyword evidence="3" id="KW-0808">Transferase</keyword>
<dbReference type="Proteomes" id="UP001374584">
    <property type="component" value="Unassembled WGS sequence"/>
</dbReference>
<comment type="catalytic activity">
    <reaction evidence="8">
        <text>L-threonyl-[protein] + ATP = O-phospho-L-threonyl-[protein] + ADP + H(+)</text>
        <dbReference type="Rhea" id="RHEA:46608"/>
        <dbReference type="Rhea" id="RHEA-COMP:11060"/>
        <dbReference type="Rhea" id="RHEA-COMP:11605"/>
        <dbReference type="ChEBI" id="CHEBI:15378"/>
        <dbReference type="ChEBI" id="CHEBI:30013"/>
        <dbReference type="ChEBI" id="CHEBI:30616"/>
        <dbReference type="ChEBI" id="CHEBI:61977"/>
        <dbReference type="ChEBI" id="CHEBI:456216"/>
        <dbReference type="EC" id="2.7.11.1"/>
    </reaction>
</comment>
<keyword evidence="6" id="KW-0833">Ubl conjugation pathway</keyword>
<dbReference type="SMART" id="SM00220">
    <property type="entry name" value="S_TKc"/>
    <property type="match status" value="1"/>
</dbReference>
<evidence type="ECO:0000256" key="4">
    <source>
        <dbReference type="ARBA" id="ARBA00022741"/>
    </source>
</evidence>
<dbReference type="GO" id="GO:0061630">
    <property type="term" value="F:ubiquitin protein ligase activity"/>
    <property type="evidence" value="ECO:0007669"/>
    <property type="project" value="UniProtKB-EC"/>
</dbReference>
<organism evidence="13 14">
    <name type="scientific">Phaseolus coccineus</name>
    <name type="common">Scarlet runner bean</name>
    <name type="synonym">Phaseolus multiflorus</name>
    <dbReference type="NCBI Taxonomy" id="3886"/>
    <lineage>
        <taxon>Eukaryota</taxon>
        <taxon>Viridiplantae</taxon>
        <taxon>Streptophyta</taxon>
        <taxon>Embryophyta</taxon>
        <taxon>Tracheophyta</taxon>
        <taxon>Spermatophyta</taxon>
        <taxon>Magnoliopsida</taxon>
        <taxon>eudicotyledons</taxon>
        <taxon>Gunneridae</taxon>
        <taxon>Pentapetalae</taxon>
        <taxon>rosids</taxon>
        <taxon>fabids</taxon>
        <taxon>Fabales</taxon>
        <taxon>Fabaceae</taxon>
        <taxon>Papilionoideae</taxon>
        <taxon>50 kb inversion clade</taxon>
        <taxon>NPAAA clade</taxon>
        <taxon>indigoferoid/millettioid clade</taxon>
        <taxon>Phaseoleae</taxon>
        <taxon>Phaseolus</taxon>
    </lineage>
</organism>
<evidence type="ECO:0000256" key="8">
    <source>
        <dbReference type="ARBA" id="ARBA00047899"/>
    </source>
</evidence>
<dbReference type="InterPro" id="IPR051348">
    <property type="entry name" value="U-box_ubiquitin_ligases"/>
</dbReference>
<accession>A0AAN9NZU0</accession>
<dbReference type="PANTHER" id="PTHR45647:SF51">
    <property type="entry name" value="PROTEIN KINASE SUPERFAMILY PROTEIN"/>
    <property type="match status" value="1"/>
</dbReference>
<feature type="domain" description="Protein kinase" evidence="12">
    <location>
        <begin position="440"/>
        <end position="719"/>
    </location>
</feature>
<dbReference type="GO" id="GO:0004674">
    <property type="term" value="F:protein serine/threonine kinase activity"/>
    <property type="evidence" value="ECO:0007669"/>
    <property type="project" value="UniProtKB-KW"/>
</dbReference>
<evidence type="ECO:0000256" key="11">
    <source>
        <dbReference type="SAM" id="MobiDB-lite"/>
    </source>
</evidence>
<dbReference type="GO" id="GO:0005524">
    <property type="term" value="F:ATP binding"/>
    <property type="evidence" value="ECO:0007669"/>
    <property type="project" value="UniProtKB-KW"/>
</dbReference>
<comment type="catalytic activity">
    <reaction evidence="9">
        <text>L-seryl-[protein] + ATP = O-phospho-L-seryl-[protein] + ADP + H(+)</text>
        <dbReference type="Rhea" id="RHEA:17989"/>
        <dbReference type="Rhea" id="RHEA-COMP:9863"/>
        <dbReference type="Rhea" id="RHEA-COMP:11604"/>
        <dbReference type="ChEBI" id="CHEBI:15378"/>
        <dbReference type="ChEBI" id="CHEBI:29999"/>
        <dbReference type="ChEBI" id="CHEBI:30616"/>
        <dbReference type="ChEBI" id="CHEBI:83421"/>
        <dbReference type="ChEBI" id="CHEBI:456216"/>
        <dbReference type="EC" id="2.7.11.1"/>
    </reaction>
</comment>
<dbReference type="PANTHER" id="PTHR45647">
    <property type="entry name" value="OS02G0152300 PROTEIN"/>
    <property type="match status" value="1"/>
</dbReference>
<dbReference type="Pfam" id="PF07714">
    <property type="entry name" value="PK_Tyr_Ser-Thr"/>
    <property type="match status" value="1"/>
</dbReference>
<feature type="coiled-coil region" evidence="10">
    <location>
        <begin position="366"/>
        <end position="417"/>
    </location>
</feature>
<dbReference type="AlphaFoldDB" id="A0AAN9NZU0"/>
<feature type="region of interest" description="Disordered" evidence="11">
    <location>
        <begin position="253"/>
        <end position="298"/>
    </location>
</feature>
<feature type="compositionally biased region" description="Low complexity" evidence="11">
    <location>
        <begin position="266"/>
        <end position="282"/>
    </location>
</feature>
<evidence type="ECO:0000256" key="10">
    <source>
        <dbReference type="SAM" id="Coils"/>
    </source>
</evidence>
<name>A0AAN9NZU0_PHACN</name>
<dbReference type="InterPro" id="IPR011009">
    <property type="entry name" value="Kinase-like_dom_sf"/>
</dbReference>
<evidence type="ECO:0000256" key="3">
    <source>
        <dbReference type="ARBA" id="ARBA00022679"/>
    </source>
</evidence>
<dbReference type="FunFam" id="1.10.510.10:FF:001023">
    <property type="entry name" value="Os07g0541700 protein"/>
    <property type="match status" value="1"/>
</dbReference>
<evidence type="ECO:0000256" key="2">
    <source>
        <dbReference type="ARBA" id="ARBA00022527"/>
    </source>
</evidence>
<comment type="catalytic activity">
    <reaction evidence="1">
        <text>S-ubiquitinyl-[E2 ubiquitin-conjugating enzyme]-L-cysteine + [acceptor protein]-L-lysine = [E2 ubiquitin-conjugating enzyme]-L-cysteine + N(6)-ubiquitinyl-[acceptor protein]-L-lysine.</text>
        <dbReference type="EC" id="2.3.2.27"/>
    </reaction>
</comment>
<dbReference type="Gene3D" id="3.40.50.620">
    <property type="entry name" value="HUPs"/>
    <property type="match status" value="1"/>
</dbReference>
<proteinExistence type="predicted"/>
<reference evidence="13 14" key="1">
    <citation type="submission" date="2024-01" db="EMBL/GenBank/DDBJ databases">
        <title>The genomes of 5 underutilized Papilionoideae crops provide insights into root nodulation and disease resistanc.</title>
        <authorList>
            <person name="Jiang F."/>
        </authorList>
    </citation>
    <scope>NUCLEOTIDE SEQUENCE [LARGE SCALE GENOMIC DNA]</scope>
    <source>
        <strain evidence="13">JINMINGXINNONG_FW02</strain>
        <tissue evidence="13">Leaves</tissue>
    </source>
</reference>
<evidence type="ECO:0000256" key="6">
    <source>
        <dbReference type="ARBA" id="ARBA00022786"/>
    </source>
</evidence>
<dbReference type="InterPro" id="IPR014729">
    <property type="entry name" value="Rossmann-like_a/b/a_fold"/>
</dbReference>
<dbReference type="PROSITE" id="PS50011">
    <property type="entry name" value="PROTEIN_KINASE_DOM"/>
    <property type="match status" value="1"/>
</dbReference>
<dbReference type="InterPro" id="IPR008271">
    <property type="entry name" value="Ser/Thr_kinase_AS"/>
</dbReference>
<evidence type="ECO:0000256" key="9">
    <source>
        <dbReference type="ARBA" id="ARBA00048679"/>
    </source>
</evidence>
<evidence type="ECO:0000313" key="14">
    <source>
        <dbReference type="Proteomes" id="UP001374584"/>
    </source>
</evidence>
<dbReference type="InterPro" id="IPR000719">
    <property type="entry name" value="Prot_kinase_dom"/>
</dbReference>
<dbReference type="SUPFAM" id="SSF52402">
    <property type="entry name" value="Adenine nucleotide alpha hydrolases-like"/>
    <property type="match status" value="1"/>
</dbReference>
<keyword evidence="7" id="KW-0067">ATP-binding</keyword>
<evidence type="ECO:0000259" key="12">
    <source>
        <dbReference type="PROSITE" id="PS50011"/>
    </source>
</evidence>
<keyword evidence="14" id="KW-1185">Reference proteome</keyword>
<protein>
    <recommendedName>
        <fullName evidence="12">Protein kinase domain-containing protein</fullName>
    </recommendedName>
</protein>
<dbReference type="PROSITE" id="PS00108">
    <property type="entry name" value="PROTEIN_KINASE_ST"/>
    <property type="match status" value="1"/>
</dbReference>
<dbReference type="InterPro" id="IPR001245">
    <property type="entry name" value="Ser-Thr/Tyr_kinase_cat_dom"/>
</dbReference>
<keyword evidence="10" id="KW-0175">Coiled coil</keyword>
<dbReference type="FunFam" id="3.30.200.20:FF:000162">
    <property type="entry name" value="Adenine nucleotide alpha hydrolase-like domain kinase"/>
    <property type="match status" value="1"/>
</dbReference>